<dbReference type="InterPro" id="IPR051911">
    <property type="entry name" value="SDR_oxidoreductase"/>
</dbReference>
<evidence type="ECO:0000256" key="3">
    <source>
        <dbReference type="RuleBase" id="RU000363"/>
    </source>
</evidence>
<evidence type="ECO:0000313" key="4">
    <source>
        <dbReference type="EMBL" id="QIP36734.1"/>
    </source>
</evidence>
<proteinExistence type="inferred from homology"/>
<dbReference type="InterPro" id="IPR036291">
    <property type="entry name" value="NAD(P)-bd_dom_sf"/>
</dbReference>
<protein>
    <submittedName>
        <fullName evidence="4">SDR family oxidoreductase</fullName>
    </submittedName>
</protein>
<dbReference type="PRINTS" id="PR00080">
    <property type="entry name" value="SDRFAMILY"/>
</dbReference>
<dbReference type="RefSeq" id="WP_039998943.1">
    <property type="nucleotide sequence ID" value="NZ_CALMTF010000054.1"/>
</dbReference>
<sequence>MSRNWLITGTSSGFGRIMTERLLERGDTVVATLRQPDRLHGLQSRYPGRLHLAALDVTDTQQVRQVVDRAFAQLGRIDVIVSNAGYGLFGTVEEVSSAQIRQQLDTNVIGSIELVRAVLPHLRAQGGGRILQLSSMGGQVAFPGLSLYHASKWAIEGFFESLVQEVASFGIEATLIEPGAARTQFGRGSMVMAAPLAAYQAVPFSARRAVLARDSYTPIGDPEKMVHEMIACVDVTPAPRRLALGSDAYRLMHAALAGRLAQLEAQKDIALSTDASP</sequence>
<dbReference type="PRINTS" id="PR00081">
    <property type="entry name" value="GDHRDH"/>
</dbReference>
<dbReference type="Pfam" id="PF00106">
    <property type="entry name" value="adh_short"/>
    <property type="match status" value="1"/>
</dbReference>
<dbReference type="PANTHER" id="PTHR43976">
    <property type="entry name" value="SHORT CHAIN DEHYDROGENASE"/>
    <property type="match status" value="1"/>
</dbReference>
<dbReference type="CDD" id="cd05374">
    <property type="entry name" value="17beta-HSD-like_SDR_c"/>
    <property type="match status" value="1"/>
</dbReference>
<keyword evidence="2" id="KW-0560">Oxidoreductase</keyword>
<name>A0A181C5G1_9PROT</name>
<reference evidence="4 5" key="1">
    <citation type="submission" date="2020-03" db="EMBL/GenBank/DDBJ databases">
        <title>Isolation of cellulose-producing strains, genome characterization and application of the synthesized cellulose films as an economical and sustainable material for piezoelectric sensor construction.</title>
        <authorList>
            <person name="Mangayil R.K."/>
        </authorList>
    </citation>
    <scope>NUCLEOTIDE SEQUENCE [LARGE SCALE GENOMIC DNA]</scope>
    <source>
        <strain evidence="4 5">ENS 9a1a</strain>
    </source>
</reference>
<dbReference type="Proteomes" id="UP000502533">
    <property type="component" value="Chromosome"/>
</dbReference>
<dbReference type="Gene3D" id="3.40.50.720">
    <property type="entry name" value="NAD(P)-binding Rossmann-like Domain"/>
    <property type="match status" value="1"/>
</dbReference>
<dbReference type="NCBIfam" id="NF006114">
    <property type="entry name" value="PRK08263.1"/>
    <property type="match status" value="1"/>
</dbReference>
<evidence type="ECO:0000313" key="5">
    <source>
        <dbReference type="Proteomes" id="UP000502533"/>
    </source>
</evidence>
<dbReference type="NCBIfam" id="NF005065">
    <property type="entry name" value="PRK06482.1"/>
    <property type="match status" value="1"/>
</dbReference>
<dbReference type="PANTHER" id="PTHR43976:SF16">
    <property type="entry name" value="SHORT-CHAIN DEHYDROGENASE_REDUCTASE FAMILY PROTEIN"/>
    <property type="match status" value="1"/>
</dbReference>
<organism evidence="4 5">
    <name type="scientific">Komagataeibacter rhaeticus</name>
    <dbReference type="NCBI Taxonomy" id="215221"/>
    <lineage>
        <taxon>Bacteria</taxon>
        <taxon>Pseudomonadati</taxon>
        <taxon>Pseudomonadota</taxon>
        <taxon>Alphaproteobacteria</taxon>
        <taxon>Acetobacterales</taxon>
        <taxon>Acetobacteraceae</taxon>
        <taxon>Komagataeibacter</taxon>
    </lineage>
</organism>
<dbReference type="InterPro" id="IPR002347">
    <property type="entry name" value="SDR_fam"/>
</dbReference>
<accession>A0A181C5G1</accession>
<gene>
    <name evidence="4" type="ORF">GWK63_15935</name>
</gene>
<dbReference type="AlphaFoldDB" id="A0A181C5G1"/>
<evidence type="ECO:0000256" key="1">
    <source>
        <dbReference type="ARBA" id="ARBA00006484"/>
    </source>
</evidence>
<dbReference type="KEGG" id="kre:GWK63_15935"/>
<evidence type="ECO:0000256" key="2">
    <source>
        <dbReference type="ARBA" id="ARBA00023002"/>
    </source>
</evidence>
<dbReference type="GO" id="GO:0016491">
    <property type="term" value="F:oxidoreductase activity"/>
    <property type="evidence" value="ECO:0007669"/>
    <property type="project" value="UniProtKB-KW"/>
</dbReference>
<keyword evidence="5" id="KW-1185">Reference proteome</keyword>
<comment type="similarity">
    <text evidence="1 3">Belongs to the short-chain dehydrogenases/reductases (SDR) family.</text>
</comment>
<dbReference type="EMBL" id="CP050139">
    <property type="protein sequence ID" value="QIP36734.1"/>
    <property type="molecule type" value="Genomic_DNA"/>
</dbReference>
<dbReference type="SUPFAM" id="SSF51735">
    <property type="entry name" value="NAD(P)-binding Rossmann-fold domains"/>
    <property type="match status" value="1"/>
</dbReference>